<dbReference type="Pfam" id="PF01872">
    <property type="entry name" value="RibD_C"/>
    <property type="match status" value="1"/>
</dbReference>
<dbReference type="EMBL" id="BAAAYN010000001">
    <property type="protein sequence ID" value="GAA3381975.1"/>
    <property type="molecule type" value="Genomic_DNA"/>
</dbReference>
<reference evidence="3" key="1">
    <citation type="journal article" date="2019" name="Int. J. Syst. Evol. Microbiol.">
        <title>The Global Catalogue of Microorganisms (GCM) 10K type strain sequencing project: providing services to taxonomists for standard genome sequencing and annotation.</title>
        <authorList>
            <consortium name="The Broad Institute Genomics Platform"/>
            <consortium name="The Broad Institute Genome Sequencing Center for Infectious Disease"/>
            <person name="Wu L."/>
            <person name="Ma J."/>
        </authorList>
    </citation>
    <scope>NUCLEOTIDE SEQUENCE [LARGE SCALE GENOMIC DNA]</scope>
    <source>
        <strain evidence="3">JCM 9458</strain>
    </source>
</reference>
<accession>A0ABP6SPG0</accession>
<dbReference type="SUPFAM" id="SSF53597">
    <property type="entry name" value="Dihydrofolate reductase-like"/>
    <property type="match status" value="1"/>
</dbReference>
<evidence type="ECO:0000313" key="2">
    <source>
        <dbReference type="EMBL" id="GAA3381975.1"/>
    </source>
</evidence>
<keyword evidence="3" id="KW-1185">Reference proteome</keyword>
<gene>
    <name evidence="2" type="ORF">GCM10020369_02030</name>
</gene>
<protein>
    <submittedName>
        <fullName evidence="2">Dihydrofolate reductase family protein</fullName>
    </submittedName>
</protein>
<dbReference type="InterPro" id="IPR024072">
    <property type="entry name" value="DHFR-like_dom_sf"/>
</dbReference>
<feature type="domain" description="Bacterial bifunctional deaminase-reductase C-terminal" evidence="1">
    <location>
        <begin position="33"/>
        <end position="208"/>
    </location>
</feature>
<dbReference type="InterPro" id="IPR002734">
    <property type="entry name" value="RibDG_C"/>
</dbReference>
<sequence length="213" mass="22815">MAVRGSEVCENAQLPDLGWHRTADERELPVAELIADLFVSVDGFAAGEDVGPFFGYYGPDLGAWITTETARPQTLLMGRVTYELMADMSAAATDPSSVRMTALPKVVVSGRLREPLDWANSRVLSTDPAAGIAPGIAALKRESDAPVRTIGSLSLVRSLLALGLVDQLRLMVFPLTLGADGREPAYTGHPRAGLRLAGTTVLDDRIVLLTYRP</sequence>
<proteinExistence type="predicted"/>
<name>A0ABP6SPG0_9ACTN</name>
<evidence type="ECO:0000259" key="1">
    <source>
        <dbReference type="Pfam" id="PF01872"/>
    </source>
</evidence>
<organism evidence="2 3">
    <name type="scientific">Cryptosporangium minutisporangium</name>
    <dbReference type="NCBI Taxonomy" id="113569"/>
    <lineage>
        <taxon>Bacteria</taxon>
        <taxon>Bacillati</taxon>
        <taxon>Actinomycetota</taxon>
        <taxon>Actinomycetes</taxon>
        <taxon>Cryptosporangiales</taxon>
        <taxon>Cryptosporangiaceae</taxon>
        <taxon>Cryptosporangium</taxon>
    </lineage>
</organism>
<evidence type="ECO:0000313" key="3">
    <source>
        <dbReference type="Proteomes" id="UP001501676"/>
    </source>
</evidence>
<comment type="caution">
    <text evidence="2">The sequence shown here is derived from an EMBL/GenBank/DDBJ whole genome shotgun (WGS) entry which is preliminary data.</text>
</comment>
<dbReference type="Gene3D" id="3.40.430.10">
    <property type="entry name" value="Dihydrofolate Reductase, subunit A"/>
    <property type="match status" value="1"/>
</dbReference>
<dbReference type="Proteomes" id="UP001501676">
    <property type="component" value="Unassembled WGS sequence"/>
</dbReference>